<keyword evidence="6 9" id="KW-0067">ATP-binding</keyword>
<evidence type="ECO:0000313" key="11">
    <source>
        <dbReference type="Proteomes" id="UP000703590"/>
    </source>
</evidence>
<evidence type="ECO:0000256" key="1">
    <source>
        <dbReference type="ARBA" id="ARBA00022490"/>
    </source>
</evidence>
<protein>
    <recommendedName>
        <fullName evidence="9">ATP-dependent dethiobiotin synthetase BioD</fullName>
        <ecNumber evidence="9">6.3.3.3</ecNumber>
    </recommendedName>
    <alternativeName>
        <fullName evidence="9">DTB synthetase</fullName>
        <shortName evidence="9">DTBS</shortName>
    </alternativeName>
    <alternativeName>
        <fullName evidence="9">Dethiobiotin synthase</fullName>
    </alternativeName>
</protein>
<gene>
    <name evidence="9 10" type="primary">bioD</name>
    <name evidence="10" type="ORF">JWV37_09105</name>
</gene>
<reference evidence="10 11" key="3">
    <citation type="submission" date="2021-02" db="EMBL/GenBank/DDBJ databases">
        <authorList>
            <person name="Merkel A.Y."/>
        </authorList>
    </citation>
    <scope>NUCLEOTIDE SEQUENCE [LARGE SCALE GENOMIC DNA]</scope>
    <source>
        <strain evidence="10 11">T05b</strain>
    </source>
</reference>
<name>A0ABS2WTU9_9BACT</name>
<feature type="binding site" evidence="9">
    <location>
        <position position="116"/>
    </location>
    <ligand>
        <name>Mg(2+)</name>
        <dbReference type="ChEBI" id="CHEBI:18420"/>
    </ligand>
</feature>
<feature type="binding site" evidence="9">
    <location>
        <begin position="176"/>
        <end position="177"/>
    </location>
    <ligand>
        <name>ATP</name>
        <dbReference type="ChEBI" id="CHEBI:30616"/>
    </ligand>
</feature>
<comment type="subcellular location">
    <subcellularLocation>
        <location evidence="9">Cytoplasm</location>
    </subcellularLocation>
</comment>
<reference evidence="11" key="1">
    <citation type="submission" date="2021-02" db="EMBL/GenBank/DDBJ databases">
        <title>Sulfurospirillum tamanensis sp. nov.</title>
        <authorList>
            <person name="Merkel A.Y."/>
        </authorList>
    </citation>
    <scope>NUCLEOTIDE SEQUENCE [LARGE SCALE GENOMIC DNA]</scope>
    <source>
        <strain evidence="11">T05b</strain>
    </source>
</reference>
<keyword evidence="11" id="KW-1185">Reference proteome</keyword>
<dbReference type="EC" id="6.3.3.3" evidence="9"/>
<dbReference type="PIRSF" id="PIRSF006755">
    <property type="entry name" value="DTB_synth"/>
    <property type="match status" value="1"/>
</dbReference>
<keyword evidence="3 9" id="KW-0479">Metal-binding</keyword>
<accession>A0ABS2WTU9</accession>
<feature type="binding site" evidence="9">
    <location>
        <position position="18"/>
    </location>
    <ligand>
        <name>Mg(2+)</name>
        <dbReference type="ChEBI" id="CHEBI:18420"/>
    </ligand>
</feature>
<evidence type="ECO:0000313" key="10">
    <source>
        <dbReference type="EMBL" id="MBN2964935.1"/>
    </source>
</evidence>
<proteinExistence type="inferred from homology"/>
<feature type="binding site" evidence="9">
    <location>
        <begin position="203"/>
        <end position="205"/>
    </location>
    <ligand>
        <name>ATP</name>
        <dbReference type="ChEBI" id="CHEBI:30616"/>
    </ligand>
</feature>
<dbReference type="Pfam" id="PF13500">
    <property type="entry name" value="AAA_26"/>
    <property type="match status" value="1"/>
</dbReference>
<feature type="binding site" evidence="9">
    <location>
        <begin position="14"/>
        <end position="19"/>
    </location>
    <ligand>
        <name>ATP</name>
        <dbReference type="ChEBI" id="CHEBI:30616"/>
    </ligand>
</feature>
<comment type="catalytic activity">
    <reaction evidence="9">
        <text>(7R,8S)-7,8-diammoniononanoate + CO2 + ATP = (4R,5S)-dethiobiotin + ADP + phosphate + 3 H(+)</text>
        <dbReference type="Rhea" id="RHEA:15805"/>
        <dbReference type="ChEBI" id="CHEBI:15378"/>
        <dbReference type="ChEBI" id="CHEBI:16526"/>
        <dbReference type="ChEBI" id="CHEBI:30616"/>
        <dbReference type="ChEBI" id="CHEBI:43474"/>
        <dbReference type="ChEBI" id="CHEBI:149469"/>
        <dbReference type="ChEBI" id="CHEBI:149473"/>
        <dbReference type="ChEBI" id="CHEBI:456216"/>
        <dbReference type="EC" id="6.3.3.3"/>
    </reaction>
</comment>
<dbReference type="RefSeq" id="WP_205459485.1">
    <property type="nucleotide sequence ID" value="NZ_JAFHKK010000020.1"/>
</dbReference>
<evidence type="ECO:0000256" key="9">
    <source>
        <dbReference type="HAMAP-Rule" id="MF_00336"/>
    </source>
</evidence>
<comment type="cofactor">
    <cofactor evidence="9">
        <name>Mg(2+)</name>
        <dbReference type="ChEBI" id="CHEBI:18420"/>
    </cofactor>
</comment>
<dbReference type="Proteomes" id="UP000703590">
    <property type="component" value="Unassembled WGS sequence"/>
</dbReference>
<feature type="binding site" evidence="9">
    <location>
        <position position="43"/>
    </location>
    <ligand>
        <name>substrate</name>
    </ligand>
</feature>
<keyword evidence="7 9" id="KW-0460">Magnesium</keyword>
<comment type="subunit">
    <text evidence="9">Homodimer.</text>
</comment>
<dbReference type="PANTHER" id="PTHR43210">
    <property type="entry name" value="DETHIOBIOTIN SYNTHETASE"/>
    <property type="match status" value="1"/>
</dbReference>
<evidence type="ECO:0000256" key="5">
    <source>
        <dbReference type="ARBA" id="ARBA00022756"/>
    </source>
</evidence>
<comment type="caution">
    <text evidence="9">Lacks conserved residue(s) required for the propagation of feature annotation.</text>
</comment>
<reference evidence="10 11" key="2">
    <citation type="submission" date="2021-02" db="EMBL/GenBank/DDBJ databases">
        <title>Sulfurospirillum tamanensis sp. nov.</title>
        <authorList>
            <person name="Frolova A."/>
            <person name="Merkel A."/>
            <person name="Slobodkin A."/>
        </authorList>
    </citation>
    <scope>NUCLEOTIDE SEQUENCE [LARGE SCALE GENOMIC DNA]</scope>
    <source>
        <strain evidence="10 11">T05b</strain>
    </source>
</reference>
<dbReference type="InterPro" id="IPR027417">
    <property type="entry name" value="P-loop_NTPase"/>
</dbReference>
<dbReference type="CDD" id="cd03109">
    <property type="entry name" value="DTBS"/>
    <property type="match status" value="1"/>
</dbReference>
<keyword evidence="5 9" id="KW-0093">Biotin biosynthesis</keyword>
<evidence type="ECO:0000256" key="3">
    <source>
        <dbReference type="ARBA" id="ARBA00022723"/>
    </source>
</evidence>
<dbReference type="GO" id="GO:0004141">
    <property type="term" value="F:dethiobiotin synthase activity"/>
    <property type="evidence" value="ECO:0007669"/>
    <property type="project" value="UniProtKB-EC"/>
</dbReference>
<dbReference type="Gene3D" id="3.40.50.300">
    <property type="entry name" value="P-loop containing nucleotide triphosphate hydrolases"/>
    <property type="match status" value="1"/>
</dbReference>
<dbReference type="SUPFAM" id="SSF52540">
    <property type="entry name" value="P-loop containing nucleoside triphosphate hydrolases"/>
    <property type="match status" value="1"/>
</dbReference>
<evidence type="ECO:0000256" key="8">
    <source>
        <dbReference type="ARBA" id="ARBA00047386"/>
    </source>
</evidence>
<comment type="catalytic activity">
    <reaction evidence="8">
        <text>(7R,8S)-8-amino-7-(carboxyamino)nonanoate + ATP = (4R,5S)-dethiobiotin + ADP + phosphate + H(+)</text>
        <dbReference type="Rhea" id="RHEA:63684"/>
        <dbReference type="ChEBI" id="CHEBI:15378"/>
        <dbReference type="ChEBI" id="CHEBI:30616"/>
        <dbReference type="ChEBI" id="CHEBI:43474"/>
        <dbReference type="ChEBI" id="CHEBI:149470"/>
        <dbReference type="ChEBI" id="CHEBI:149473"/>
        <dbReference type="ChEBI" id="CHEBI:456216"/>
    </reaction>
</comment>
<keyword evidence="4 9" id="KW-0547">Nucleotide-binding</keyword>
<sequence length="213" mass="23201">MSARVFFVSGIDTDIGKTYATGYLARLWNDEGIVTLTQKPVQTGVEEGLGDIATHCALMGTPLPSGEEAALRLPQVFAYPASPHFAAQQEGKEVDVEAIDAATAQLALRCERLLLEGAGGLMVPLTPTFLQIDFIAQRGYEVILVTSGRLGSINHTLLSLEALRSRGLKLHTLVFNEVCSGEDDEVANNTKAYLQHYLNTYFPQTHFTTLSKM</sequence>
<evidence type="ECO:0000256" key="6">
    <source>
        <dbReference type="ARBA" id="ARBA00022840"/>
    </source>
</evidence>
<dbReference type="EMBL" id="JAFHKK010000020">
    <property type="protein sequence ID" value="MBN2964935.1"/>
    <property type="molecule type" value="Genomic_DNA"/>
</dbReference>
<dbReference type="NCBIfam" id="TIGR00347">
    <property type="entry name" value="bioD"/>
    <property type="match status" value="1"/>
</dbReference>
<evidence type="ECO:0000256" key="4">
    <source>
        <dbReference type="ARBA" id="ARBA00022741"/>
    </source>
</evidence>
<dbReference type="HAMAP" id="MF_00336">
    <property type="entry name" value="BioD"/>
    <property type="match status" value="1"/>
</dbReference>
<feature type="binding site" evidence="9">
    <location>
        <begin position="116"/>
        <end position="119"/>
    </location>
    <ligand>
        <name>ATP</name>
        <dbReference type="ChEBI" id="CHEBI:30616"/>
    </ligand>
</feature>
<keyword evidence="1 9" id="KW-0963">Cytoplasm</keyword>
<feature type="active site" evidence="9">
    <location>
        <position position="39"/>
    </location>
</feature>
<evidence type="ECO:0000256" key="7">
    <source>
        <dbReference type="ARBA" id="ARBA00022842"/>
    </source>
</evidence>
<comment type="pathway">
    <text evidence="9">Cofactor biosynthesis; biotin biosynthesis; biotin from 7,8-diaminononanoate: step 1/2.</text>
</comment>
<dbReference type="PANTHER" id="PTHR43210:SF2">
    <property type="entry name" value="ATP-DEPENDENT DETHIOBIOTIN SYNTHETASE BIOD 2"/>
    <property type="match status" value="1"/>
</dbReference>
<organism evidence="10 11">
    <name type="scientific">Sulfurospirillum tamanense</name>
    <dbReference type="NCBI Taxonomy" id="2813362"/>
    <lineage>
        <taxon>Bacteria</taxon>
        <taxon>Pseudomonadati</taxon>
        <taxon>Campylobacterota</taxon>
        <taxon>Epsilonproteobacteria</taxon>
        <taxon>Campylobacterales</taxon>
        <taxon>Sulfurospirillaceae</taxon>
        <taxon>Sulfurospirillum</taxon>
    </lineage>
</organism>
<evidence type="ECO:0000256" key="2">
    <source>
        <dbReference type="ARBA" id="ARBA00022598"/>
    </source>
</evidence>
<comment type="function">
    <text evidence="9">Catalyzes a mechanistically unusual reaction, the ATP-dependent insertion of CO2 between the N7 and N8 nitrogen atoms of 7,8-diaminopelargonic acid (DAPA, also called 7,8-diammoniononanoate) to form a ureido ring.</text>
</comment>
<comment type="similarity">
    <text evidence="9">Belongs to the dethiobiotin synthetase family.</text>
</comment>
<comment type="caution">
    <text evidence="10">The sequence shown here is derived from an EMBL/GenBank/DDBJ whole genome shotgun (WGS) entry which is preliminary data.</text>
</comment>
<dbReference type="InterPro" id="IPR004472">
    <property type="entry name" value="DTB_synth_BioD"/>
</dbReference>
<keyword evidence="2 9" id="KW-0436">Ligase</keyword>